<dbReference type="OrthoDB" id="10492020at2759"/>
<reference evidence="2" key="2">
    <citation type="submission" date="2015-01" db="EMBL/GenBank/DDBJ databases">
        <title>Evolutionary Origins and Diversification of the Mycorrhizal Mutualists.</title>
        <authorList>
            <consortium name="DOE Joint Genome Institute"/>
            <consortium name="Mycorrhizal Genomics Consortium"/>
            <person name="Kohler A."/>
            <person name="Kuo A."/>
            <person name="Nagy L.G."/>
            <person name="Floudas D."/>
            <person name="Copeland A."/>
            <person name="Barry K.W."/>
            <person name="Cichocki N."/>
            <person name="Veneault-Fourrey C."/>
            <person name="LaButti K."/>
            <person name="Lindquist E.A."/>
            <person name="Lipzen A."/>
            <person name="Lundell T."/>
            <person name="Morin E."/>
            <person name="Murat C."/>
            <person name="Riley R."/>
            <person name="Ohm R."/>
            <person name="Sun H."/>
            <person name="Tunlid A."/>
            <person name="Henrissat B."/>
            <person name="Grigoriev I.V."/>
            <person name="Hibbett D.S."/>
            <person name="Martin F."/>
        </authorList>
    </citation>
    <scope>NUCLEOTIDE SEQUENCE [LARGE SCALE GENOMIC DNA]</scope>
    <source>
        <strain evidence="2">441</strain>
    </source>
</reference>
<sequence>MLPSPIVSELSASRLQLDDATPTAVHLYDDDGTSSIAASETVYDPEYHGPDIFPATAGNDCQVAAALRHFIMQARFFQLLCERAPDWWLFAMDCILTIHHRILIGRIRLQSLVDANFKVDTRTIMEVVHHVLYYHRRGRNDPAWQPIEGNAVDGLFVAAHTLAFRSSMMDSTFRQLFFEELENVAEPYLVHVWHAIDCLLYLQLPLQTTPSTFPTFPLVSGLDLHPDDRHYLEYLTTFQPTIGYPLFHHMVPDRIRSAG</sequence>
<dbReference type="EMBL" id="KN833781">
    <property type="protein sequence ID" value="KIK19580.1"/>
    <property type="molecule type" value="Genomic_DNA"/>
</dbReference>
<evidence type="ECO:0000313" key="2">
    <source>
        <dbReference type="Proteomes" id="UP000054018"/>
    </source>
</evidence>
<evidence type="ECO:0000313" key="1">
    <source>
        <dbReference type="EMBL" id="KIK19580.1"/>
    </source>
</evidence>
<dbReference type="HOGENOM" id="CLU_050565_1_0_1"/>
<dbReference type="Proteomes" id="UP000054018">
    <property type="component" value="Unassembled WGS sequence"/>
</dbReference>
<keyword evidence="2" id="KW-1185">Reference proteome</keyword>
<gene>
    <name evidence="1" type="ORF">PISMIDRAFT_13528</name>
</gene>
<proteinExistence type="predicted"/>
<organism evidence="1 2">
    <name type="scientific">Pisolithus microcarpus 441</name>
    <dbReference type="NCBI Taxonomy" id="765257"/>
    <lineage>
        <taxon>Eukaryota</taxon>
        <taxon>Fungi</taxon>
        <taxon>Dikarya</taxon>
        <taxon>Basidiomycota</taxon>
        <taxon>Agaricomycotina</taxon>
        <taxon>Agaricomycetes</taxon>
        <taxon>Agaricomycetidae</taxon>
        <taxon>Boletales</taxon>
        <taxon>Sclerodermatineae</taxon>
        <taxon>Pisolithaceae</taxon>
        <taxon>Pisolithus</taxon>
    </lineage>
</organism>
<reference evidence="1 2" key="1">
    <citation type="submission" date="2014-04" db="EMBL/GenBank/DDBJ databases">
        <authorList>
            <consortium name="DOE Joint Genome Institute"/>
            <person name="Kuo A."/>
            <person name="Kohler A."/>
            <person name="Costa M.D."/>
            <person name="Nagy L.G."/>
            <person name="Floudas D."/>
            <person name="Copeland A."/>
            <person name="Barry K.W."/>
            <person name="Cichocki N."/>
            <person name="Veneault-Fourrey C."/>
            <person name="LaButti K."/>
            <person name="Lindquist E.A."/>
            <person name="Lipzen A."/>
            <person name="Lundell T."/>
            <person name="Morin E."/>
            <person name="Murat C."/>
            <person name="Sun H."/>
            <person name="Tunlid A."/>
            <person name="Henrissat B."/>
            <person name="Grigoriev I.V."/>
            <person name="Hibbett D.S."/>
            <person name="Martin F."/>
            <person name="Nordberg H.P."/>
            <person name="Cantor M.N."/>
            <person name="Hua S.X."/>
        </authorList>
    </citation>
    <scope>NUCLEOTIDE SEQUENCE [LARGE SCALE GENOMIC DNA]</scope>
    <source>
        <strain evidence="1 2">441</strain>
    </source>
</reference>
<accession>A0A0C9Y4H6</accession>
<name>A0A0C9Y4H6_9AGAM</name>
<protein>
    <submittedName>
        <fullName evidence="1">Uncharacterized protein</fullName>
    </submittedName>
</protein>
<dbReference type="AlphaFoldDB" id="A0A0C9Y4H6"/>